<dbReference type="Gene3D" id="3.10.110.10">
    <property type="entry name" value="Ubiquitin Conjugating Enzyme"/>
    <property type="match status" value="1"/>
</dbReference>
<dbReference type="EMBL" id="LGRN01000390">
    <property type="protein sequence ID" value="OJD12548.1"/>
    <property type="molecule type" value="Genomic_DNA"/>
</dbReference>
<feature type="domain" description="UBC core" evidence="6">
    <location>
        <begin position="1035"/>
        <end position="1206"/>
    </location>
</feature>
<dbReference type="STRING" id="1447872.A0A1J9Q9F7"/>
<dbReference type="InterPro" id="IPR016135">
    <property type="entry name" value="UBQ-conjugating_enzyme/RWD"/>
</dbReference>
<dbReference type="GO" id="GO:0003950">
    <property type="term" value="F:NAD+ poly-ADP-ribosyltransferase activity"/>
    <property type="evidence" value="ECO:0007669"/>
    <property type="project" value="InterPro"/>
</dbReference>
<dbReference type="VEuPathDB" id="FungiDB:AJ78_06875"/>
<dbReference type="Gene3D" id="3.90.228.10">
    <property type="match status" value="1"/>
</dbReference>
<accession>A0A1J9Q9F7</accession>
<dbReference type="InterPro" id="IPR051838">
    <property type="entry name" value="ARTD_PARP"/>
</dbReference>
<evidence type="ECO:0000256" key="1">
    <source>
        <dbReference type="ARBA" id="ARBA00022676"/>
    </source>
</evidence>
<gene>
    <name evidence="7" type="ORF">AJ78_06875</name>
</gene>
<dbReference type="OrthoDB" id="109543at2759"/>
<dbReference type="SUPFAM" id="SSF54495">
    <property type="entry name" value="UBC-like"/>
    <property type="match status" value="1"/>
</dbReference>
<feature type="compositionally biased region" description="Polar residues" evidence="5">
    <location>
        <begin position="944"/>
        <end position="954"/>
    </location>
</feature>
<dbReference type="PANTHER" id="PTHR21328">
    <property type="entry name" value="POLY ADP-RIBOSE POLYMERASE FAMILY, MEMBER PARP"/>
    <property type="match status" value="1"/>
</dbReference>
<dbReference type="CDD" id="cd23802">
    <property type="entry name" value="UBCc_UBE2Q"/>
    <property type="match status" value="1"/>
</dbReference>
<dbReference type="InterPro" id="IPR000608">
    <property type="entry name" value="UBC"/>
</dbReference>
<reference evidence="7 8" key="1">
    <citation type="submission" date="2015-07" db="EMBL/GenBank/DDBJ databases">
        <title>Emmonsia species relationships and genome sequence.</title>
        <authorList>
            <consortium name="The Broad Institute Genomics Platform"/>
            <person name="Cuomo C.A."/>
            <person name="Munoz J.F."/>
            <person name="Imamovic A."/>
            <person name="Priest M.E."/>
            <person name="Young S."/>
            <person name="Clay O.K."/>
            <person name="McEwen J.G."/>
        </authorList>
    </citation>
    <scope>NUCLEOTIDE SEQUENCE [LARGE SCALE GENOMIC DNA]</scope>
    <source>
        <strain evidence="7 8">UAMH 9510</strain>
    </source>
</reference>
<dbReference type="GO" id="GO:0016779">
    <property type="term" value="F:nucleotidyltransferase activity"/>
    <property type="evidence" value="ECO:0007669"/>
    <property type="project" value="UniProtKB-KW"/>
</dbReference>
<organism evidence="7 8">
    <name type="scientific">Emergomyces pasteurianus Ep9510</name>
    <dbReference type="NCBI Taxonomy" id="1447872"/>
    <lineage>
        <taxon>Eukaryota</taxon>
        <taxon>Fungi</taxon>
        <taxon>Dikarya</taxon>
        <taxon>Ascomycota</taxon>
        <taxon>Pezizomycotina</taxon>
        <taxon>Eurotiomycetes</taxon>
        <taxon>Eurotiomycetidae</taxon>
        <taxon>Onygenales</taxon>
        <taxon>Ajellomycetaceae</taxon>
        <taxon>Emergomyces</taxon>
    </lineage>
</organism>
<keyword evidence="1" id="KW-0328">Glycosyltransferase</keyword>
<name>A0A1J9Q9F7_9EURO</name>
<dbReference type="AlphaFoldDB" id="A0A1J9Q9F7"/>
<dbReference type="Pfam" id="PF00644">
    <property type="entry name" value="PARP"/>
    <property type="match status" value="1"/>
</dbReference>
<evidence type="ECO:0000256" key="3">
    <source>
        <dbReference type="ARBA" id="ARBA00022695"/>
    </source>
</evidence>
<protein>
    <recommendedName>
        <fullName evidence="6">UBC core domain-containing protein</fullName>
    </recommendedName>
</protein>
<keyword evidence="2" id="KW-0808">Transferase</keyword>
<comment type="caution">
    <text evidence="7">The sequence shown here is derived from an EMBL/GenBank/DDBJ whole genome shotgun (WGS) entry which is preliminary data.</text>
</comment>
<evidence type="ECO:0000259" key="6">
    <source>
        <dbReference type="PROSITE" id="PS50127"/>
    </source>
</evidence>
<feature type="region of interest" description="Disordered" evidence="5">
    <location>
        <begin position="272"/>
        <end position="294"/>
    </location>
</feature>
<dbReference type="SUPFAM" id="SSF56399">
    <property type="entry name" value="ADP-ribosylation"/>
    <property type="match status" value="1"/>
</dbReference>
<dbReference type="FunFam" id="3.10.110.10:FF:000107">
    <property type="entry name" value="Ubiquitin conjugating enzyme, putative"/>
    <property type="match status" value="1"/>
</dbReference>
<proteinExistence type="predicted"/>
<feature type="region of interest" description="Disordered" evidence="5">
    <location>
        <begin position="928"/>
        <end position="1003"/>
    </location>
</feature>
<dbReference type="Proteomes" id="UP000182235">
    <property type="component" value="Unassembled WGS sequence"/>
</dbReference>
<keyword evidence="4" id="KW-0520">NAD</keyword>
<evidence type="ECO:0000256" key="2">
    <source>
        <dbReference type="ARBA" id="ARBA00022679"/>
    </source>
</evidence>
<sequence>MPRRDFVRDLQEASSNGTNARMVDVKAGDDDGAISCTFCPDTTSGKPVEIQLLISDLSSYPKEHDYFVYTTTEDVPHAVTEALSDVQSYLSGLCISDMLLQITSTLEKALSPDSASDVDMSEIAEDSDDDYGWSPHSPKVSVLHTESLNAGMSTKSFHDVILAKMAADLRVTKMAGFRVGYLGNPANPIVSISCRISKLAISEEAMRAWHLNKNQYLVCLIRYIDRYRSLEEIMQEDSTFGKVNMEIHADLCDSYKPTLQSALMAFNRNTSKTRATQDDAESPSSDSRPNPRRLTRSFISKPLNTLLNERFIKILRYRHTFGFPWSGAEVFFNDVQGKSLDHADPSDFKYTREESLASSSTTLPYLVTSDHLIENSGDGASFPLITMQFVLRHFVRCTEFCLVCHCKTEDAFEALKPYVCSKSLCLYQYMALGFGPSLEWEIISQPYVVDLLVSFTYASAKESRLCDFPTGLGLLVPPAICYSSNISIVDQRRDLNPDLSGGNAHAVKFDQSKLELLFPSDCGNCPIRSGDWIVICNPLYNGQFHCRVQDVSLFPTVHLSDLVSRQLPASPNSNKNQPSVTPGYCDVIFYIYNHNFDDISAADKQSAIVMLLDTLPSIPEMRTFLTNTSEKAEPMLTDWRSRISKSALDVLRWIVASNRSCIIQDGHTTNAAYNDSDRVSGMEGYMQFRFAQGAPDKEQRFVQAVTAATSRLDLKHPTIFAWHGSRLSNWHGILREGLHFREMFHGRAYGDGVYMSSFFSTSSSYMVGSQVSWRQSQLKILSAISLNEVVNAPNEFVSKSPHFVVSQLDWIQPRYLFVSCQYPELSTKDRIERKSLSIWHSQDPTYTAMGPNGNPIKIPVTAVSQARRTGVYVPDPQEASAENINAAPPPATQGSVDVQLPPAKKKLHIFGEGSSFFRRVSAGISTLEKSLPNTSPKALRTKEPPSTSDGNISDATDDEDILILLEKDEKDSHDNDDDTNNIQSNNGKAPVRDLPTATTTAATAPPTAVKTDFVPGTLIATSLPLLAQPQAATPWATKALLRDLNATLKIQETQPPHELGWYVDPSITSTVYQWIVELHSFDPSLPLATDLKKAGLKSVVLELRFPSEYPISPPFVRVIRPRFLTFLSGGGGHVTAGGALCMELLTNSGWSAVSSIESVLLQVRMAISSTEPKPARLAGGQNVKNGTVKDYGVGEAVEAYMRACQMHGWEVPKDFASMTAGGRGGAKEWN</sequence>
<evidence type="ECO:0000313" key="7">
    <source>
        <dbReference type="EMBL" id="OJD12548.1"/>
    </source>
</evidence>
<evidence type="ECO:0000256" key="4">
    <source>
        <dbReference type="ARBA" id="ARBA00023027"/>
    </source>
</evidence>
<dbReference type="Pfam" id="PF00179">
    <property type="entry name" value="UQ_con"/>
    <property type="match status" value="1"/>
</dbReference>
<keyword evidence="3" id="KW-0548">Nucleotidyltransferase</keyword>
<evidence type="ECO:0000313" key="8">
    <source>
        <dbReference type="Proteomes" id="UP000182235"/>
    </source>
</evidence>
<keyword evidence="8" id="KW-1185">Reference proteome</keyword>
<dbReference type="PROSITE" id="PS50127">
    <property type="entry name" value="UBC_2"/>
    <property type="match status" value="1"/>
</dbReference>
<dbReference type="InterPro" id="IPR012317">
    <property type="entry name" value="Poly(ADP-ribose)pol_cat_dom"/>
</dbReference>
<evidence type="ECO:0000256" key="5">
    <source>
        <dbReference type="SAM" id="MobiDB-lite"/>
    </source>
</evidence>